<keyword evidence="5 6" id="KW-0961">Cell wall biogenesis/degradation</keyword>
<dbReference type="PROSITE" id="PS52029">
    <property type="entry name" value="LD_TPASE"/>
    <property type="match status" value="1"/>
</dbReference>
<dbReference type="InterPro" id="IPR038063">
    <property type="entry name" value="Transpep_catalytic_dom"/>
</dbReference>
<keyword evidence="3 6" id="KW-0133">Cell shape</keyword>
<evidence type="ECO:0000313" key="8">
    <source>
        <dbReference type="EMBL" id="BAJ63604.1"/>
    </source>
</evidence>
<dbReference type="InterPro" id="IPR006311">
    <property type="entry name" value="TAT_signal"/>
</dbReference>
<dbReference type="STRING" id="926569.ANT_15760"/>
<evidence type="ECO:0000256" key="5">
    <source>
        <dbReference type="ARBA" id="ARBA00023316"/>
    </source>
</evidence>
<feature type="active site" description="Proton donor/acceptor" evidence="6">
    <location>
        <position position="295"/>
    </location>
</feature>
<reference evidence="8 9" key="1">
    <citation type="submission" date="2010-12" db="EMBL/GenBank/DDBJ databases">
        <title>Whole genome sequence of Anaerolinea thermophila UNI-1.</title>
        <authorList>
            <person name="Narita-Yamada S."/>
            <person name="Kishi E."/>
            <person name="Watanabe Y."/>
            <person name="Takasaki K."/>
            <person name="Ankai A."/>
            <person name="Oguchi A."/>
            <person name="Fukui S."/>
            <person name="Takahashi M."/>
            <person name="Yashiro I."/>
            <person name="Hosoyama A."/>
            <person name="Sekiguchi Y."/>
            <person name="Hanada S."/>
            <person name="Fujita N."/>
        </authorList>
    </citation>
    <scope>NUCLEOTIDE SEQUENCE [LARGE SCALE GENOMIC DNA]</scope>
    <source>
        <strain evidence="9">DSM 14523 / JCM 11388 / NBRC 100420 / UNI-1</strain>
    </source>
</reference>
<feature type="active site" description="Nucleophile" evidence="6">
    <location>
        <position position="311"/>
    </location>
</feature>
<evidence type="ECO:0000256" key="3">
    <source>
        <dbReference type="ARBA" id="ARBA00022960"/>
    </source>
</evidence>
<name>E8N590_ANATU</name>
<dbReference type="UniPathway" id="UPA00219"/>
<proteinExistence type="predicted"/>
<dbReference type="RefSeq" id="WP_013559985.1">
    <property type="nucleotide sequence ID" value="NC_014960.1"/>
</dbReference>
<organism evidence="8 9">
    <name type="scientific">Anaerolinea thermophila (strain DSM 14523 / JCM 11388 / NBRC 100420 / UNI-1)</name>
    <dbReference type="NCBI Taxonomy" id="926569"/>
    <lineage>
        <taxon>Bacteria</taxon>
        <taxon>Bacillati</taxon>
        <taxon>Chloroflexota</taxon>
        <taxon>Anaerolineae</taxon>
        <taxon>Anaerolineales</taxon>
        <taxon>Anaerolineaceae</taxon>
        <taxon>Anaerolinea</taxon>
    </lineage>
</organism>
<evidence type="ECO:0000256" key="2">
    <source>
        <dbReference type="ARBA" id="ARBA00022679"/>
    </source>
</evidence>
<dbReference type="GO" id="GO:0005576">
    <property type="term" value="C:extracellular region"/>
    <property type="evidence" value="ECO:0007669"/>
    <property type="project" value="TreeGrafter"/>
</dbReference>
<protein>
    <recommendedName>
        <fullName evidence="7">L,D-TPase catalytic domain-containing protein</fullName>
    </recommendedName>
</protein>
<evidence type="ECO:0000256" key="4">
    <source>
        <dbReference type="ARBA" id="ARBA00022984"/>
    </source>
</evidence>
<dbReference type="eggNOG" id="COG1376">
    <property type="taxonomic scope" value="Bacteria"/>
</dbReference>
<dbReference type="CDD" id="cd16913">
    <property type="entry name" value="YkuD_like"/>
    <property type="match status" value="1"/>
</dbReference>
<gene>
    <name evidence="8" type="ordered locus">ANT_15760</name>
</gene>
<accession>E8N590</accession>
<dbReference type="GO" id="GO:0016740">
    <property type="term" value="F:transferase activity"/>
    <property type="evidence" value="ECO:0007669"/>
    <property type="project" value="UniProtKB-KW"/>
</dbReference>
<dbReference type="OrthoDB" id="160089at2"/>
<dbReference type="KEGG" id="atm:ANT_15760"/>
<dbReference type="PANTHER" id="PTHR30582">
    <property type="entry name" value="L,D-TRANSPEPTIDASE"/>
    <property type="match status" value="1"/>
</dbReference>
<dbReference type="GO" id="GO:0018104">
    <property type="term" value="P:peptidoglycan-protein cross-linking"/>
    <property type="evidence" value="ECO:0007669"/>
    <property type="project" value="TreeGrafter"/>
</dbReference>
<dbReference type="PROSITE" id="PS51318">
    <property type="entry name" value="TAT"/>
    <property type="match status" value="1"/>
</dbReference>
<evidence type="ECO:0000256" key="1">
    <source>
        <dbReference type="ARBA" id="ARBA00004752"/>
    </source>
</evidence>
<dbReference type="GO" id="GO:0071972">
    <property type="term" value="F:peptidoglycan L,D-transpeptidase activity"/>
    <property type="evidence" value="ECO:0007669"/>
    <property type="project" value="TreeGrafter"/>
</dbReference>
<dbReference type="Pfam" id="PF03734">
    <property type="entry name" value="YkuD"/>
    <property type="match status" value="1"/>
</dbReference>
<evidence type="ECO:0000256" key="6">
    <source>
        <dbReference type="PROSITE-ProRule" id="PRU01373"/>
    </source>
</evidence>
<dbReference type="Proteomes" id="UP000008922">
    <property type="component" value="Chromosome"/>
</dbReference>
<evidence type="ECO:0000259" key="7">
    <source>
        <dbReference type="PROSITE" id="PS52029"/>
    </source>
</evidence>
<comment type="pathway">
    <text evidence="1 6">Cell wall biogenesis; peptidoglycan biosynthesis.</text>
</comment>
<keyword evidence="9" id="KW-1185">Reference proteome</keyword>
<feature type="domain" description="L,D-TPase catalytic" evidence="7">
    <location>
        <begin position="205"/>
        <end position="347"/>
    </location>
</feature>
<dbReference type="InterPro" id="IPR005490">
    <property type="entry name" value="LD_TPept_cat_dom"/>
</dbReference>
<dbReference type="SUPFAM" id="SSF141523">
    <property type="entry name" value="L,D-transpeptidase catalytic domain-like"/>
    <property type="match status" value="1"/>
</dbReference>
<keyword evidence="2" id="KW-0808">Transferase</keyword>
<dbReference type="EMBL" id="AP012029">
    <property type="protein sequence ID" value="BAJ63604.1"/>
    <property type="molecule type" value="Genomic_DNA"/>
</dbReference>
<evidence type="ECO:0000313" key="9">
    <source>
        <dbReference type="Proteomes" id="UP000008922"/>
    </source>
</evidence>
<dbReference type="PANTHER" id="PTHR30582:SF2">
    <property type="entry name" value="L,D-TRANSPEPTIDASE YCIB-RELATED"/>
    <property type="match status" value="1"/>
</dbReference>
<dbReference type="HOGENOM" id="CLU_766486_0_0_0"/>
<dbReference type="InterPro" id="IPR050979">
    <property type="entry name" value="LD-transpeptidase"/>
</dbReference>
<keyword evidence="4 6" id="KW-0573">Peptidoglycan synthesis</keyword>
<dbReference type="InParanoid" id="E8N590"/>
<dbReference type="AlphaFoldDB" id="E8N590"/>
<sequence>MKKNEVSRRDFLKLIGLGLGSLAFRPFLVDSSLGAGGDIFRVATYSVSVYKEPNDKSPILYQRYRDELINVYEEVISPYGPGYNPIWYRVWRGYVHSARLQKVKFQTNPVIQDIPKGGRLAEVTVPFTQSMRYLPWQKKWEPVYRLYFESTHWVTGVEQGPDGRPWYRIHDELLEFHYFVPAEHLRLIPDEEFTPISPQVKAWEKTIDVSIARQELICYEGGKEVLRSRVSTGVSRWNPDPTSIPTETPTGEFHIFSKMPSKHMGNGQVTADIEAYELVGVPWTSFFVETGVAIHGTFWHRNWGTPMSRGCVNVPTDIAKWIFRWTTPICEPGVWEQKGYGTLVVVH</sequence>
<dbReference type="Gene3D" id="2.40.440.10">
    <property type="entry name" value="L,D-transpeptidase catalytic domain-like"/>
    <property type="match status" value="1"/>
</dbReference>
<dbReference type="GO" id="GO:0008360">
    <property type="term" value="P:regulation of cell shape"/>
    <property type="evidence" value="ECO:0007669"/>
    <property type="project" value="UniProtKB-UniRule"/>
</dbReference>
<dbReference type="GO" id="GO:0071555">
    <property type="term" value="P:cell wall organization"/>
    <property type="evidence" value="ECO:0007669"/>
    <property type="project" value="UniProtKB-UniRule"/>
</dbReference>